<feature type="compositionally biased region" description="Basic and acidic residues" evidence="1">
    <location>
        <begin position="57"/>
        <end position="82"/>
    </location>
</feature>
<evidence type="ECO:0000256" key="1">
    <source>
        <dbReference type="SAM" id="MobiDB-lite"/>
    </source>
</evidence>
<dbReference type="Proteomes" id="UP001451303">
    <property type="component" value="Unassembled WGS sequence"/>
</dbReference>
<proteinExistence type="predicted"/>
<feature type="region of interest" description="Disordered" evidence="1">
    <location>
        <begin position="1"/>
        <end position="104"/>
    </location>
</feature>
<organism evidence="2 3">
    <name type="scientific">Neurospora intermedia</name>
    <dbReference type="NCBI Taxonomy" id="5142"/>
    <lineage>
        <taxon>Eukaryota</taxon>
        <taxon>Fungi</taxon>
        <taxon>Dikarya</taxon>
        <taxon>Ascomycota</taxon>
        <taxon>Pezizomycotina</taxon>
        <taxon>Sordariomycetes</taxon>
        <taxon>Sordariomycetidae</taxon>
        <taxon>Sordariales</taxon>
        <taxon>Sordariaceae</taxon>
        <taxon>Neurospora</taxon>
    </lineage>
</organism>
<keyword evidence="3" id="KW-1185">Reference proteome</keyword>
<evidence type="ECO:0000313" key="3">
    <source>
        <dbReference type="Proteomes" id="UP001451303"/>
    </source>
</evidence>
<evidence type="ECO:0000313" key="2">
    <source>
        <dbReference type="EMBL" id="KAL0474962.1"/>
    </source>
</evidence>
<reference evidence="2 3" key="1">
    <citation type="submission" date="2023-09" db="EMBL/GenBank/DDBJ databases">
        <title>Multi-omics analysis of a traditional fermented food reveals byproduct-associated fungal strains for waste-to-food upcycling.</title>
        <authorList>
            <consortium name="Lawrence Berkeley National Laboratory"/>
            <person name="Rekdal V.M."/>
            <person name="Villalobos-Escobedo J.M."/>
            <person name="Rodriguez-Valeron N."/>
            <person name="Garcia M.O."/>
            <person name="Vasquez D.P."/>
            <person name="Damayanti I."/>
            <person name="Sorensen P.M."/>
            <person name="Baidoo E.E."/>
            <person name="De Carvalho A.C."/>
            <person name="Riley R."/>
            <person name="Lipzen A."/>
            <person name="He G."/>
            <person name="Yan M."/>
            <person name="Haridas S."/>
            <person name="Daum C."/>
            <person name="Yoshinaga Y."/>
            <person name="Ng V."/>
            <person name="Grigoriev I.V."/>
            <person name="Munk R."/>
            <person name="Nuraida L."/>
            <person name="Wijaya C.H."/>
            <person name="Morales P.-C."/>
            <person name="Keasling J.D."/>
        </authorList>
    </citation>
    <scope>NUCLEOTIDE SEQUENCE [LARGE SCALE GENOMIC DNA]</scope>
    <source>
        <strain evidence="2 3">FGSC 2613</strain>
    </source>
</reference>
<protein>
    <submittedName>
        <fullName evidence="2">Uncharacterized protein</fullName>
    </submittedName>
</protein>
<accession>A0ABR3DQQ7</accession>
<sequence length="375" mass="42071">METRTKARPTLEPVQTKLLHHGSPGSPRRRPSIFEPALRSHCLPSPLHSSTPGLDQGMRRHERAMLDSLDQRRPSQARKDSAHLLPPIPEQSPPSRERPYDAYSPPPTLAARTRNHLLYGLSDSHLSPTSTHAGIGRRQSMPMGVPSALPTSIPSAALPSPVRVVHQQIGIGRQKAQELHGRHIFQGCFVKAVDIRKFSESSASGDNTAPQEVMMDDMGQKLRYAARAWSPGKPEGRHFIKHFSQAELRKAIPKDAPEPLVVPRHATDHPSPRRASLSTSQKRRLDKEHRRSSAPMQSADPWSEMALPIHYHLARYFFPLVAVYLQSGNVEPEDILELPMPHPKVWYQTFRYACTEQGELTDAIRENIKHLGGRV</sequence>
<gene>
    <name evidence="2" type="ORF">QR685DRAFT_29007</name>
</gene>
<name>A0ABR3DQQ7_NEUIN</name>
<comment type="caution">
    <text evidence="2">The sequence shown here is derived from an EMBL/GenBank/DDBJ whole genome shotgun (WGS) entry which is preliminary data.</text>
</comment>
<feature type="region of interest" description="Disordered" evidence="1">
    <location>
        <begin position="254"/>
        <end position="299"/>
    </location>
</feature>
<dbReference type="EMBL" id="JAVLET010000001">
    <property type="protein sequence ID" value="KAL0474962.1"/>
    <property type="molecule type" value="Genomic_DNA"/>
</dbReference>